<evidence type="ECO:0000256" key="4">
    <source>
        <dbReference type="ARBA" id="ARBA00022801"/>
    </source>
</evidence>
<evidence type="ECO:0000313" key="12">
    <source>
        <dbReference type="Proteomes" id="UP000239866"/>
    </source>
</evidence>
<comment type="function">
    <text evidence="8">Modifies, by uridylylation and deuridylylation, the PII regulatory proteins (GlnB and homologs), in response to the nitrogen status of the cell that GlnD senses through the glutamine level. Under low glutamine levels, catalyzes the conversion of the PII proteins and UTP to PII-UMP and PPi, while under higher glutamine levels, GlnD hydrolyzes PII-UMP to PII and UMP (deuridylylation). Thus, controls uridylylation state and activity of the PII proteins, and plays an important role in the regulation of nitrogen metabolism.</text>
</comment>
<dbReference type="InterPro" id="IPR013546">
    <property type="entry name" value="PII_UdlTrfase/GS_AdlTrfase"/>
</dbReference>
<dbReference type="CDD" id="cd00077">
    <property type="entry name" value="HDc"/>
    <property type="match status" value="1"/>
</dbReference>
<dbReference type="PROSITE" id="PS51671">
    <property type="entry name" value="ACT"/>
    <property type="match status" value="2"/>
</dbReference>
<dbReference type="Gene3D" id="1.10.3090.10">
    <property type="entry name" value="cca-adding enzyme, domain 2"/>
    <property type="match status" value="1"/>
</dbReference>
<dbReference type="CDD" id="cd04900">
    <property type="entry name" value="ACT_UUR-like_1"/>
    <property type="match status" value="1"/>
</dbReference>
<keyword evidence="6 8" id="KW-0511">Multifunctional enzyme</keyword>
<dbReference type="PANTHER" id="PTHR47320">
    <property type="entry name" value="BIFUNCTIONAL URIDYLYLTRANSFERASE/URIDYLYL-REMOVING ENZYME"/>
    <property type="match status" value="1"/>
</dbReference>
<dbReference type="Gene3D" id="3.30.70.260">
    <property type="match status" value="1"/>
</dbReference>
<dbReference type="CDD" id="cd05401">
    <property type="entry name" value="NT_GlnE_GlnD_like"/>
    <property type="match status" value="1"/>
</dbReference>
<evidence type="ECO:0000256" key="8">
    <source>
        <dbReference type="HAMAP-Rule" id="MF_00277"/>
    </source>
</evidence>
<keyword evidence="12" id="KW-1185">Reference proteome</keyword>
<keyword evidence="4 8" id="KW-0378">Hydrolase</keyword>
<comment type="catalytic activity">
    <reaction evidence="7">
        <text>guanosine 3',5'-bis(diphosphate) + H2O = GDP + diphosphate + H(+)</text>
        <dbReference type="Rhea" id="RHEA:14253"/>
        <dbReference type="ChEBI" id="CHEBI:15377"/>
        <dbReference type="ChEBI" id="CHEBI:15378"/>
        <dbReference type="ChEBI" id="CHEBI:33019"/>
        <dbReference type="ChEBI" id="CHEBI:58189"/>
        <dbReference type="ChEBI" id="CHEBI:77828"/>
        <dbReference type="EC" id="3.1.7.2"/>
    </reaction>
</comment>
<comment type="caution">
    <text evidence="11">The sequence shown here is derived from an EMBL/GenBank/DDBJ whole genome shotgun (WGS) entry which is preliminary data.</text>
</comment>
<evidence type="ECO:0000256" key="1">
    <source>
        <dbReference type="ARBA" id="ARBA00022679"/>
    </source>
</evidence>
<dbReference type="AlphaFoldDB" id="A0A2T1KX39"/>
<dbReference type="PIRSF" id="PIRSF006288">
    <property type="entry name" value="PII_uridyltransf"/>
    <property type="match status" value="1"/>
</dbReference>
<reference evidence="11 12" key="1">
    <citation type="submission" date="2018-03" db="EMBL/GenBank/DDBJ databases">
        <title>Marinobacter brunus sp. nov., a marine bacterium of Gamma-proteobacteria isolated from the surface seawater of the South China Sea.</title>
        <authorList>
            <person name="Cheng H."/>
            <person name="Wu Y.-H."/>
            <person name="Xamxidin M."/>
            <person name="Xu X.-W."/>
        </authorList>
    </citation>
    <scope>NUCLEOTIDE SEQUENCE [LARGE SCALE GENOMIC DNA]</scope>
    <source>
        <strain evidence="11 12">NH169-3</strain>
    </source>
</reference>
<dbReference type="InterPro" id="IPR002912">
    <property type="entry name" value="ACT_dom"/>
</dbReference>
<dbReference type="Proteomes" id="UP000239866">
    <property type="component" value="Unassembled WGS sequence"/>
</dbReference>
<comment type="similarity">
    <text evidence="8">Belongs to the GlnD family.</text>
</comment>
<proteinExistence type="inferred from homology"/>
<evidence type="ECO:0000256" key="2">
    <source>
        <dbReference type="ARBA" id="ARBA00022695"/>
    </source>
</evidence>
<dbReference type="PROSITE" id="PS51831">
    <property type="entry name" value="HD"/>
    <property type="match status" value="1"/>
</dbReference>
<dbReference type="InterPro" id="IPR002934">
    <property type="entry name" value="Polymerase_NTP_transf_dom"/>
</dbReference>
<dbReference type="InterPro" id="IPR043519">
    <property type="entry name" value="NT_sf"/>
</dbReference>
<keyword evidence="2 8" id="KW-0548">Nucleotidyltransferase</keyword>
<dbReference type="NCBIfam" id="NF001366">
    <property type="entry name" value="PRK00275.1"/>
    <property type="match status" value="1"/>
</dbReference>
<dbReference type="EC" id="2.7.7.59" evidence="8"/>
<dbReference type="EC" id="3.1.4.-" evidence="8"/>
<sequence>MDRSELESRIIKDPSPVKAARELLANHYEADADAFRHGADVRALVHARAETVDNVLRLIWSRYSFSTSPDIALIAVGGYGRGELHPHSDIDLLILTREGMEPGWQDDLGAFITLLWDLKLDIGHSVRSIAESVQAATDDITILTNLLETRTIAGPDELRAALSERIYADDVSSDRDYFLAKQKEQQERHKKYGDTEYNLEPNVKGSPGALRDIQTIGWITKRHFGLQSLADLTRFSILTEEEHQILHKGETFLWRLRYGLQLLADRNENRLLFDHQRGLAEMLGFRDEGKRLGVELMMQEYYRTVLALAELADVILQYYDEAIIGSGSDDEIRPLNKRFQMRNLYIEAINNQVFAYAPYAIMEIFVLMAQHPEIKGIRAKTIRALRAHRHLIDDAFRADLAVTTLFMELLRTPHALDETLSAMKKYNVLGRYLPEFGQIIGQMQHDLFHIYTVDAHTMRVIRNMVRLSNSEARSEYPLASRLIHRLPKLETLFIAGLYHDVAKGRGGDHSELGAIDAEAFCKRHHLSERDTQLASWLVENHLLMSMTAQRKDISDPDIIQGFARSMPSQAHLDYLYILTVCDISATNPKLWNTWRASLLRQLYIETKRALRRGTDTPVDRQAWIKATQEEAREILRAQNISNEQIDRIWDTVDDDYFLQDSTVDLAWQTAAIIRHGDNPDPLVLIRDTRGGPTDGYSQIIIYMKDRVTLFAATTAVLEQLNLNIVDARINSTEAPYSISSYVVLDEQGQPLGIDPDRKERVRKRLIEELDDPEDYPDIIHRRTPRQLKHFAFPTEVTFSNDTVNQRTVMELITPDRPGLLARIGQVLLEHRVRLTNAKIATLGERVEDVFFITDEHGEPLSDPAVCQALQQALCKMLDDIR</sequence>
<feature type="domain" description="ACT" evidence="9">
    <location>
        <begin position="808"/>
        <end position="881"/>
    </location>
</feature>
<evidence type="ECO:0000256" key="3">
    <source>
        <dbReference type="ARBA" id="ARBA00022737"/>
    </source>
</evidence>
<evidence type="ECO:0000313" key="11">
    <source>
        <dbReference type="EMBL" id="PSF14343.1"/>
    </source>
</evidence>
<dbReference type="NCBIfam" id="TIGR01693">
    <property type="entry name" value="UTase_glnD"/>
    <property type="match status" value="1"/>
</dbReference>
<comment type="cofactor">
    <cofactor evidence="8">
        <name>Mg(2+)</name>
        <dbReference type="ChEBI" id="CHEBI:18420"/>
    </cofactor>
</comment>
<keyword evidence="3" id="KW-0677">Repeat</keyword>
<dbReference type="RefSeq" id="WP_106760706.1">
    <property type="nucleotide sequence ID" value="NZ_PXNP01000004.1"/>
</dbReference>
<feature type="domain" description="ACT" evidence="9">
    <location>
        <begin position="698"/>
        <end position="785"/>
    </location>
</feature>
<comment type="catalytic activity">
    <reaction evidence="8">
        <text>[protein-PII]-L-tyrosine + UTP = [protein-PII]-uridylyl-L-tyrosine + diphosphate</text>
        <dbReference type="Rhea" id="RHEA:13673"/>
        <dbReference type="Rhea" id="RHEA-COMP:12147"/>
        <dbReference type="Rhea" id="RHEA-COMP:12148"/>
        <dbReference type="ChEBI" id="CHEBI:33019"/>
        <dbReference type="ChEBI" id="CHEBI:46398"/>
        <dbReference type="ChEBI" id="CHEBI:46858"/>
        <dbReference type="ChEBI" id="CHEBI:90602"/>
        <dbReference type="EC" id="2.7.7.59"/>
    </reaction>
</comment>
<dbReference type="SMART" id="SM00471">
    <property type="entry name" value="HDc"/>
    <property type="match status" value="1"/>
</dbReference>
<dbReference type="Pfam" id="PF01966">
    <property type="entry name" value="HD"/>
    <property type="match status" value="1"/>
</dbReference>
<comment type="caution">
    <text evidence="8">Lacks conserved residue(s) required for the propagation of feature annotation.</text>
</comment>
<evidence type="ECO:0000259" key="9">
    <source>
        <dbReference type="PROSITE" id="PS51671"/>
    </source>
</evidence>
<dbReference type="SUPFAM" id="SSF55021">
    <property type="entry name" value="ACT-like"/>
    <property type="match status" value="2"/>
</dbReference>
<dbReference type="HAMAP" id="MF_00277">
    <property type="entry name" value="PII_uridylyl_transf"/>
    <property type="match status" value="1"/>
</dbReference>
<dbReference type="PANTHER" id="PTHR47320:SF1">
    <property type="entry name" value="BIFUNCTIONAL URIDYLYLTRANSFERASE_URIDYLYL-REMOVING ENZYME"/>
    <property type="match status" value="1"/>
</dbReference>
<dbReference type="SUPFAM" id="SSF109604">
    <property type="entry name" value="HD-domain/PDEase-like"/>
    <property type="match status" value="1"/>
</dbReference>
<dbReference type="SUPFAM" id="SSF81593">
    <property type="entry name" value="Nucleotidyltransferase substrate binding subunit/domain"/>
    <property type="match status" value="1"/>
</dbReference>
<dbReference type="GO" id="GO:0008893">
    <property type="term" value="F:guanosine-3',5'-bis(diphosphate) 3'-diphosphatase activity"/>
    <property type="evidence" value="ECO:0007669"/>
    <property type="project" value="UniProtKB-EC"/>
</dbReference>
<dbReference type="GO" id="GO:0008081">
    <property type="term" value="F:phosphoric diester hydrolase activity"/>
    <property type="evidence" value="ECO:0007669"/>
    <property type="project" value="UniProtKB-UniRule"/>
</dbReference>
<evidence type="ECO:0000256" key="6">
    <source>
        <dbReference type="ARBA" id="ARBA00023268"/>
    </source>
</evidence>
<dbReference type="GO" id="GO:0006808">
    <property type="term" value="P:regulation of nitrogen utilization"/>
    <property type="evidence" value="ECO:0007669"/>
    <property type="project" value="UniProtKB-UniRule"/>
</dbReference>
<dbReference type="InterPro" id="IPR003607">
    <property type="entry name" value="HD/PDEase_dom"/>
</dbReference>
<feature type="region of interest" description="Uridylyltransferase" evidence="8">
    <location>
        <begin position="1"/>
        <end position="334"/>
    </location>
</feature>
<dbReference type="CDD" id="cd04899">
    <property type="entry name" value="ACT_ACR-UUR-like_2"/>
    <property type="match status" value="1"/>
</dbReference>
<name>A0A2T1KX39_9GAMM</name>
<feature type="domain" description="HD" evidence="10">
    <location>
        <begin position="453"/>
        <end position="575"/>
    </location>
</feature>
<organism evidence="11 12">
    <name type="scientific">Marinobacter fuscus</name>
    <dbReference type="NCBI Taxonomy" id="2109942"/>
    <lineage>
        <taxon>Bacteria</taxon>
        <taxon>Pseudomonadati</taxon>
        <taxon>Pseudomonadota</taxon>
        <taxon>Gammaproteobacteria</taxon>
        <taxon>Pseudomonadales</taxon>
        <taxon>Marinobacteraceae</taxon>
        <taxon>Marinobacter</taxon>
    </lineage>
</organism>
<dbReference type="Pfam" id="PF08335">
    <property type="entry name" value="GlnD_UR_UTase"/>
    <property type="match status" value="1"/>
</dbReference>
<comment type="catalytic activity">
    <reaction evidence="8">
        <text>[protein-PII]-uridylyl-L-tyrosine + H2O = [protein-PII]-L-tyrosine + UMP + H(+)</text>
        <dbReference type="Rhea" id="RHEA:48600"/>
        <dbReference type="Rhea" id="RHEA-COMP:12147"/>
        <dbReference type="Rhea" id="RHEA-COMP:12148"/>
        <dbReference type="ChEBI" id="CHEBI:15377"/>
        <dbReference type="ChEBI" id="CHEBI:15378"/>
        <dbReference type="ChEBI" id="CHEBI:46858"/>
        <dbReference type="ChEBI" id="CHEBI:57865"/>
        <dbReference type="ChEBI" id="CHEBI:90602"/>
    </reaction>
</comment>
<dbReference type="EMBL" id="PXNP01000004">
    <property type="protein sequence ID" value="PSF14343.1"/>
    <property type="molecule type" value="Genomic_DNA"/>
</dbReference>
<accession>A0A2T1KX39</accession>
<dbReference type="Pfam" id="PF01909">
    <property type="entry name" value="NTP_transf_2"/>
    <property type="match status" value="1"/>
</dbReference>
<evidence type="ECO:0000259" key="10">
    <source>
        <dbReference type="PROSITE" id="PS51831"/>
    </source>
</evidence>
<comment type="activity regulation">
    <text evidence="8">Uridylyltransferase (UTase) activity is inhibited by glutamine, while glutamine activates uridylyl-removing (UR) activity.</text>
</comment>
<keyword evidence="5 8" id="KW-0460">Magnesium</keyword>
<dbReference type="Pfam" id="PF01842">
    <property type="entry name" value="ACT"/>
    <property type="match status" value="1"/>
</dbReference>
<protein>
    <recommendedName>
        <fullName evidence="8">Bifunctional uridylyltransferase/uridylyl-removing enzyme</fullName>
        <shortName evidence="8">UTase/UR</shortName>
    </recommendedName>
    <alternativeName>
        <fullName evidence="8">Bifunctional [protein-PII] modification enzyme</fullName>
    </alternativeName>
    <alternativeName>
        <fullName evidence="8">Bifunctional nitrogen sensor protein</fullName>
    </alternativeName>
    <domain>
        <recommendedName>
            <fullName evidence="8">[Protein-PII] uridylyltransferase</fullName>
            <shortName evidence="8">PII uridylyltransferase</shortName>
            <shortName evidence="8">UTase</shortName>
            <ecNumber evidence="8">2.7.7.59</ecNumber>
        </recommendedName>
    </domain>
    <domain>
        <recommendedName>
            <fullName evidence="8">[Protein-PII]-UMP uridylyl-removing enzyme</fullName>
            <shortName evidence="8">UR</shortName>
            <ecNumber evidence="8">3.1.4.-</ecNumber>
        </recommendedName>
    </domain>
</protein>
<dbReference type="GO" id="GO:0008773">
    <property type="term" value="F:[protein-PII] uridylyltransferase activity"/>
    <property type="evidence" value="ECO:0007669"/>
    <property type="project" value="UniProtKB-UniRule"/>
</dbReference>
<evidence type="ECO:0000256" key="5">
    <source>
        <dbReference type="ARBA" id="ARBA00022842"/>
    </source>
</evidence>
<gene>
    <name evidence="8" type="primary">glnD</name>
    <name evidence="11" type="ORF">C7H09_00370</name>
</gene>
<comment type="domain">
    <text evidence="8">Has four distinct domains: an N-terminal nucleotidyltransferase (NT) domain responsible for UTase activity, a central HD domain that encodes UR activity, and two C-terminal ACT domains that seem to have a role in glutamine sensing.</text>
</comment>
<dbReference type="SUPFAM" id="SSF81301">
    <property type="entry name" value="Nucleotidyltransferase"/>
    <property type="match status" value="1"/>
</dbReference>
<dbReference type="InterPro" id="IPR006674">
    <property type="entry name" value="HD_domain"/>
</dbReference>
<dbReference type="FunFam" id="1.10.3090.10:FF:000005">
    <property type="entry name" value="Bifunctional uridylyltransferase/uridylyl-removing enzyme"/>
    <property type="match status" value="1"/>
</dbReference>
<dbReference type="InterPro" id="IPR010043">
    <property type="entry name" value="UTase/UR"/>
</dbReference>
<keyword evidence="1 8" id="KW-0808">Transferase</keyword>
<evidence type="ECO:0000256" key="7">
    <source>
        <dbReference type="ARBA" id="ARBA00047968"/>
    </source>
</evidence>
<dbReference type="InterPro" id="IPR045865">
    <property type="entry name" value="ACT-like_dom_sf"/>
</dbReference>
<dbReference type="OrthoDB" id="9758038at2"/>